<dbReference type="EMBL" id="CAJOBI010000005">
    <property type="protein sequence ID" value="CAF3779518.1"/>
    <property type="molecule type" value="Genomic_DNA"/>
</dbReference>
<dbReference type="Gene3D" id="3.30.1230.20">
    <property type="match status" value="1"/>
</dbReference>
<keyword evidence="3" id="KW-0687">Ribonucleoprotein</keyword>
<dbReference type="AlphaFoldDB" id="A0A815U504"/>
<evidence type="ECO:0000313" key="6">
    <source>
        <dbReference type="EMBL" id="CAF2114990.1"/>
    </source>
</evidence>
<accession>A0A815U504</accession>
<keyword evidence="2" id="KW-0689">Ribosomal protein</keyword>
<evidence type="ECO:0000313" key="10">
    <source>
        <dbReference type="Proteomes" id="UP000663855"/>
    </source>
</evidence>
<dbReference type="GO" id="GO:0003735">
    <property type="term" value="F:structural constituent of ribosome"/>
    <property type="evidence" value="ECO:0007669"/>
    <property type="project" value="InterPro"/>
</dbReference>
<evidence type="ECO:0000313" key="9">
    <source>
        <dbReference type="EMBL" id="CAF3797200.1"/>
    </source>
</evidence>
<dbReference type="InterPro" id="IPR001931">
    <property type="entry name" value="Ribosomal_eS21"/>
</dbReference>
<dbReference type="GO" id="GO:1990904">
    <property type="term" value="C:ribonucleoprotein complex"/>
    <property type="evidence" value="ECO:0007669"/>
    <property type="project" value="UniProtKB-KW"/>
</dbReference>
<evidence type="ECO:0000313" key="4">
    <source>
        <dbReference type="EMBL" id="CAF1513872.1"/>
    </source>
</evidence>
<gene>
    <name evidence="8" type="ORF">BYL167_LOCUS2587</name>
    <name evidence="4" type="ORF">CJN711_LOCUS27987</name>
    <name evidence="9" type="ORF">GIL414_LOCUS881</name>
    <name evidence="5" type="ORF">KQP761_LOCUS17143</name>
    <name evidence="6" type="ORF">MBJ925_LOCUS24784</name>
    <name evidence="7" type="ORF">SMN809_LOCUS62</name>
</gene>
<dbReference type="EMBL" id="CAJNOV010013199">
    <property type="protein sequence ID" value="CAF1513872.1"/>
    <property type="molecule type" value="Genomic_DNA"/>
</dbReference>
<evidence type="ECO:0000313" key="5">
    <source>
        <dbReference type="EMBL" id="CAF1543728.1"/>
    </source>
</evidence>
<evidence type="ECO:0000256" key="3">
    <source>
        <dbReference type="ARBA" id="ARBA00023274"/>
    </source>
</evidence>
<comment type="similarity">
    <text evidence="1">Belongs to the eukaryotic ribosomal protein eS21 family.</text>
</comment>
<dbReference type="OrthoDB" id="10410136at2759"/>
<proteinExistence type="inferred from homology"/>
<dbReference type="Proteomes" id="UP000681967">
    <property type="component" value="Unassembled WGS sequence"/>
</dbReference>
<dbReference type="EMBL" id="CAJNRE010012947">
    <property type="protein sequence ID" value="CAF2114990.1"/>
    <property type="molecule type" value="Genomic_DNA"/>
</dbReference>
<dbReference type="Proteomes" id="UP000663855">
    <property type="component" value="Unassembled WGS sequence"/>
</dbReference>
<reference evidence="4" key="1">
    <citation type="submission" date="2021-02" db="EMBL/GenBank/DDBJ databases">
        <authorList>
            <person name="Nowell W R."/>
        </authorList>
    </citation>
    <scope>NUCLEOTIDE SEQUENCE</scope>
</reference>
<dbReference type="GO" id="GO:0006412">
    <property type="term" value="P:translation"/>
    <property type="evidence" value="ECO:0007669"/>
    <property type="project" value="InterPro"/>
</dbReference>
<dbReference type="Proteomes" id="UP000663824">
    <property type="component" value="Unassembled WGS sequence"/>
</dbReference>
<dbReference type="Pfam" id="PF01249">
    <property type="entry name" value="Ribosomal_S21e"/>
    <property type="match status" value="1"/>
</dbReference>
<organism evidence="4 10">
    <name type="scientific">Rotaria magnacalcarata</name>
    <dbReference type="NCBI Taxonomy" id="392030"/>
    <lineage>
        <taxon>Eukaryota</taxon>
        <taxon>Metazoa</taxon>
        <taxon>Spiralia</taxon>
        <taxon>Gnathifera</taxon>
        <taxon>Rotifera</taxon>
        <taxon>Eurotatoria</taxon>
        <taxon>Bdelloidea</taxon>
        <taxon>Philodinida</taxon>
        <taxon>Philodinidae</taxon>
        <taxon>Rotaria</taxon>
    </lineage>
</organism>
<name>A0A815U504_9BILA</name>
<protein>
    <submittedName>
        <fullName evidence="4">Uncharacterized protein</fullName>
    </submittedName>
</protein>
<comment type="caution">
    <text evidence="4">The sequence shown here is derived from an EMBL/GenBank/DDBJ whole genome shotgun (WGS) entry which is preliminary data.</text>
</comment>
<dbReference type="EMBL" id="CAJOBJ010000125">
    <property type="protein sequence ID" value="CAF3797200.1"/>
    <property type="molecule type" value="Genomic_DNA"/>
</dbReference>
<dbReference type="InterPro" id="IPR038579">
    <property type="entry name" value="Ribosomal_eS21_sf"/>
</dbReference>
<dbReference type="EMBL" id="CAJOBH010000459">
    <property type="protein sequence ID" value="CAF3793572.1"/>
    <property type="molecule type" value="Genomic_DNA"/>
</dbReference>
<sequence>MEITKVLGTSVVSVYSAATDHAAVQLDIADEQTGRITGKTSTYDLIGSVPMMVVADDSIARLATSDEFINKGYFIKDTK</sequence>
<dbReference type="Proteomes" id="UP000663834">
    <property type="component" value="Unassembled WGS sequence"/>
</dbReference>
<evidence type="ECO:0000313" key="8">
    <source>
        <dbReference type="EMBL" id="CAF3793572.1"/>
    </source>
</evidence>
<evidence type="ECO:0000256" key="2">
    <source>
        <dbReference type="ARBA" id="ARBA00022980"/>
    </source>
</evidence>
<dbReference type="Proteomes" id="UP000681720">
    <property type="component" value="Unassembled WGS sequence"/>
</dbReference>
<evidence type="ECO:0000313" key="7">
    <source>
        <dbReference type="EMBL" id="CAF3779518.1"/>
    </source>
</evidence>
<evidence type="ECO:0000256" key="1">
    <source>
        <dbReference type="ARBA" id="ARBA00010228"/>
    </source>
</evidence>
<dbReference type="Proteomes" id="UP000676336">
    <property type="component" value="Unassembled WGS sequence"/>
</dbReference>
<dbReference type="GO" id="GO:0005840">
    <property type="term" value="C:ribosome"/>
    <property type="evidence" value="ECO:0007669"/>
    <property type="project" value="UniProtKB-KW"/>
</dbReference>
<dbReference type="EMBL" id="CAJNOW010008735">
    <property type="protein sequence ID" value="CAF1543728.1"/>
    <property type="molecule type" value="Genomic_DNA"/>
</dbReference>